<dbReference type="Proteomes" id="UP000192596">
    <property type="component" value="Unassembled WGS sequence"/>
</dbReference>
<dbReference type="FunCoup" id="A0A1V8THV7">
    <property type="interactions" value="18"/>
</dbReference>
<dbReference type="InterPro" id="IPR004713">
    <property type="entry name" value="CaH_exchang"/>
</dbReference>
<organism evidence="13 14">
    <name type="scientific">Cryoendolithus antarcticus</name>
    <dbReference type="NCBI Taxonomy" id="1507870"/>
    <lineage>
        <taxon>Eukaryota</taxon>
        <taxon>Fungi</taxon>
        <taxon>Dikarya</taxon>
        <taxon>Ascomycota</taxon>
        <taxon>Pezizomycotina</taxon>
        <taxon>Dothideomycetes</taxon>
        <taxon>Dothideomycetidae</taxon>
        <taxon>Cladosporiales</taxon>
        <taxon>Cladosporiaceae</taxon>
        <taxon>Cryoendolithus</taxon>
    </lineage>
</organism>
<dbReference type="FunFam" id="1.20.1420.30:FF:000017">
    <property type="entry name" value="Calcium permease family membrane transporter"/>
    <property type="match status" value="1"/>
</dbReference>
<evidence type="ECO:0000256" key="1">
    <source>
        <dbReference type="ARBA" id="ARBA00004127"/>
    </source>
</evidence>
<feature type="transmembrane region" description="Helical" evidence="10">
    <location>
        <begin position="475"/>
        <end position="493"/>
    </location>
</feature>
<feature type="transmembrane region" description="Helical" evidence="10">
    <location>
        <begin position="638"/>
        <end position="660"/>
    </location>
</feature>
<comment type="caution">
    <text evidence="13">The sequence shown here is derived from an EMBL/GenBank/DDBJ whole genome shotgun (WGS) entry which is preliminary data.</text>
</comment>
<keyword evidence="3" id="KW-0813">Transport</keyword>
<feature type="repeat" description="ANK" evidence="8">
    <location>
        <begin position="1312"/>
        <end position="1337"/>
    </location>
</feature>
<dbReference type="InterPro" id="IPR036770">
    <property type="entry name" value="Ankyrin_rpt-contain_sf"/>
</dbReference>
<dbReference type="PANTHER" id="PTHR31503">
    <property type="entry name" value="VACUOLAR CALCIUM ION TRANSPORTER"/>
    <property type="match status" value="1"/>
</dbReference>
<keyword evidence="7 10" id="KW-0472">Membrane</keyword>
<keyword evidence="8" id="KW-0040">ANK repeat</keyword>
<feature type="domain" description="Sodium/calcium exchanger membrane region" evidence="11">
    <location>
        <begin position="577"/>
        <end position="686"/>
    </location>
</feature>
<sequence length="1721" mass="189780">MADNRRDGDSSQTDTDVVDYAAATPTPSTAANRSRRTSTSSTATTTGNVTRESRDLQSQASMHASQTSQQSESTRRPRPRPLDYGSMNNTSGIRSPASQTPRRPGPARRLPSSNKPHRGAEFSVDDDVSEIDQDLELARQRTRENAQRDRAAALRRKDSTIRRRPTAAQAPTLPRLESEDTEAGGAQTTGNDAATVKAASIKEQEPSSEETLQGEEEVEEPMPESGEDDEDADDADDDGDVSDTESFTLRDRQDAINETHPFGIRIWKPALYKKSRSAVRNADGDIHSTPGAAVNRWLFLFNCLWTVLFGWWLSLVTGFGGVVCRALGVLGIDGCDEYGRVLINLAHYLFYPFGKFIKLEHDETYEEEDQGEGRSIGEYERWQTGDLEEGRLFFGPTGINQSIIGRRREDLVDEPDETDSLLGRHNRNSADRAHSRAKKRLFGRGKWNVGRVIFFLSFYFLITPCLFFVSAICWFLVFTIPMGKVTLLLFYHLRRHPLAMSFHTDAHLGRATSSGSHSILMCTYRAVGLKYWKYTIDGTNIFLINLLGLVVFAIFDYFVLHKTLQIDSFLTSAGFNFVLALLSIIPLAYFIGQAVASISAQSSMGVGATINAFFSTIVEVFLYCIALDEGKAQLVEGSIIGSIFAGILFLPGLSMCFGALKRKTQRFNTRSASATNTMLLFAVIGAFGPTLFYQIYGSHELNCHACVKLHTDEVERDCRRCYFAQTPALETRFYAEAVKPFIWFCAVLLFFSYVIGLLFTLRTHAAVIWNNEPDEKKEVKAEQAVQHVENRETRTGSLTAGTTSAFDPREAMTRHSTAATLGGENIRESQMYKRILNQSLKQAGMQKAKPSEDVTTPRAETQIPHLVPPKSSDGDAISTNSVRIHGLSAEDNRVLVQQVAEIAATAAAVATRDATRAPRQASMMSSTRAGSISRHHGSSHSKSKDFGPIPRTGSGEAGGLTGAETTTNDNATAVATGLHEAAPAAPGGHDAPNWSRTKSAIVLMTATVAYAIIAEILVDTVDAVLSNIDIDEKFLGITLFALVPNTTEFLNAISFAMNGNIALSMEIGNSYALQVMLLQIPALVLFSAIYGAYIDPSDVSDHTFSLIFPQWDMVTVILGVFLMGYVVGEGKSNYFKGSSLILTYLVFVVGFWFTGYNSLNTSGVDPTDTLALGTSERFLTVLKQMGWNRPGASQVLAWFLSAALGYWIPDGKAKNELLLRAITKGQTARVVHLLGTGADIDYQDQEGQGVLHYAIASGHEHVFDVLVHRGADVDLESPLQGTPLCAAAQLQRWSIVEKLIEMKVDVNLATDLKGTPLHWACRWGNTDIVDLLLRHGALSGVLMDISLVKASSLRVDHEHVKALDPEKTTRLQGVPVSDVRTALLLAAQFGHQGSLLSFLKSYTQRSEILTLQAEGQLALRYAVCHGSRDSVRMLLQHHISPDSDEDPEGNRALLVAFEHERWDLFEELLKHNARTNVVQRDDRSMLRLLLSAKCDDTKREHSKQFFLARWHSFTLTHYPVAQLINSDRDRFLRMLLKVRNDFASALRRQDIGTLEMHFIYQVACVEDYTLFSTMQNLGGNIDVTDHPGNTALSLATNVGDIEAMKRLLAASVSAELAFEPEHRRPLILAVENLHVEAVELLLSKDANPNVTNPDGWTPLHFAAEHGRVDIIELLIKAGAGIDAKDADGYTPIEVALNWQQRKAMNALERLGAAPVDSSLLI</sequence>
<dbReference type="EMBL" id="NAJO01000008">
    <property type="protein sequence ID" value="OQO10874.1"/>
    <property type="molecule type" value="Genomic_DNA"/>
</dbReference>
<dbReference type="GO" id="GO:0005774">
    <property type="term" value="C:vacuolar membrane"/>
    <property type="evidence" value="ECO:0007669"/>
    <property type="project" value="UniProtKB-ARBA"/>
</dbReference>
<evidence type="ECO:0000256" key="7">
    <source>
        <dbReference type="ARBA" id="ARBA00023136"/>
    </source>
</evidence>
<dbReference type="InterPro" id="IPR005185">
    <property type="entry name" value="YccF"/>
</dbReference>
<keyword evidence="6" id="KW-0406">Ion transport</keyword>
<feature type="transmembrane region" description="Helical" evidence="10">
    <location>
        <begin position="1106"/>
        <end position="1128"/>
    </location>
</feature>
<feature type="domain" description="Inner membrane component" evidence="12">
    <location>
        <begin position="300"/>
        <end position="355"/>
    </location>
</feature>
<feature type="compositionally biased region" description="Low complexity" evidence="9">
    <location>
        <begin position="21"/>
        <end position="46"/>
    </location>
</feature>
<reference evidence="14" key="1">
    <citation type="submission" date="2017-03" db="EMBL/GenBank/DDBJ databases">
        <title>Genomes of endolithic fungi from Antarctica.</title>
        <authorList>
            <person name="Coleine C."/>
            <person name="Masonjones S."/>
            <person name="Stajich J.E."/>
        </authorList>
    </citation>
    <scope>NUCLEOTIDE SEQUENCE [LARGE SCALE GENOMIC DNA]</scope>
    <source>
        <strain evidence="14">CCFEE 5527</strain>
    </source>
</reference>
<feature type="compositionally biased region" description="Polar residues" evidence="9">
    <location>
        <begin position="86"/>
        <end position="101"/>
    </location>
</feature>
<name>A0A1V8THV7_9PEZI</name>
<feature type="region of interest" description="Disordered" evidence="9">
    <location>
        <begin position="909"/>
        <end position="966"/>
    </location>
</feature>
<feature type="transmembrane region" description="Helical" evidence="10">
    <location>
        <begin position="741"/>
        <end position="761"/>
    </location>
</feature>
<feature type="compositionally biased region" description="Basic and acidic residues" evidence="9">
    <location>
        <begin position="136"/>
        <end position="161"/>
    </location>
</feature>
<evidence type="ECO:0000259" key="12">
    <source>
        <dbReference type="Pfam" id="PF03733"/>
    </source>
</evidence>
<feature type="transmembrane region" description="Helical" evidence="10">
    <location>
        <begin position="1071"/>
        <end position="1094"/>
    </location>
</feature>
<protein>
    <submittedName>
        <fullName evidence="13">Uncharacterized protein</fullName>
    </submittedName>
</protein>
<keyword evidence="4 10" id="KW-0812">Transmembrane</keyword>
<feature type="repeat" description="ANK" evidence="8">
    <location>
        <begin position="1246"/>
        <end position="1278"/>
    </location>
</feature>
<evidence type="ECO:0000256" key="2">
    <source>
        <dbReference type="ARBA" id="ARBA00008170"/>
    </source>
</evidence>
<evidence type="ECO:0000256" key="8">
    <source>
        <dbReference type="PROSITE-ProRule" id="PRU00023"/>
    </source>
</evidence>
<dbReference type="SMART" id="SM00248">
    <property type="entry name" value="ANK"/>
    <property type="match status" value="10"/>
</dbReference>
<evidence type="ECO:0000256" key="9">
    <source>
        <dbReference type="SAM" id="MobiDB-lite"/>
    </source>
</evidence>
<feature type="transmembrane region" description="Helical" evidence="10">
    <location>
        <begin position="540"/>
        <end position="560"/>
    </location>
</feature>
<feature type="transmembrane region" description="Helical" evidence="10">
    <location>
        <begin position="604"/>
        <end position="626"/>
    </location>
</feature>
<feature type="transmembrane region" description="Helical" evidence="10">
    <location>
        <begin position="572"/>
        <end position="592"/>
    </location>
</feature>
<feature type="transmembrane region" description="Helical" evidence="10">
    <location>
        <begin position="672"/>
        <end position="692"/>
    </location>
</feature>
<feature type="repeat" description="ANK" evidence="8">
    <location>
        <begin position="1621"/>
        <end position="1653"/>
    </location>
</feature>
<dbReference type="PANTHER" id="PTHR31503:SF10">
    <property type="entry name" value="VNX1 PROTEIN"/>
    <property type="match status" value="1"/>
</dbReference>
<proteinExistence type="inferred from homology"/>
<keyword evidence="14" id="KW-1185">Reference proteome</keyword>
<dbReference type="GO" id="GO:0015369">
    <property type="term" value="F:calcium:proton antiporter activity"/>
    <property type="evidence" value="ECO:0007669"/>
    <property type="project" value="TreeGrafter"/>
</dbReference>
<feature type="repeat" description="ANK" evidence="8">
    <location>
        <begin position="1654"/>
        <end position="1686"/>
    </location>
</feature>
<comment type="similarity">
    <text evidence="2">Belongs to the Ca(2+):cation antiporter (CaCA) (TC 2.A.19) family.</text>
</comment>
<dbReference type="Pfam" id="PF12796">
    <property type="entry name" value="Ank_2"/>
    <property type="match status" value="2"/>
</dbReference>
<feature type="compositionally biased region" description="Acidic residues" evidence="9">
    <location>
        <begin position="206"/>
        <end position="243"/>
    </location>
</feature>
<evidence type="ECO:0000256" key="4">
    <source>
        <dbReference type="ARBA" id="ARBA00022692"/>
    </source>
</evidence>
<feature type="transmembrane region" description="Helical" evidence="10">
    <location>
        <begin position="448"/>
        <end position="469"/>
    </location>
</feature>
<feature type="domain" description="Sodium/calcium exchanger membrane region" evidence="11">
    <location>
        <begin position="999"/>
        <end position="1152"/>
    </location>
</feature>
<comment type="subcellular location">
    <subcellularLocation>
        <location evidence="1">Endomembrane system</location>
        <topology evidence="1">Multi-pass membrane protein</topology>
    </subcellularLocation>
</comment>
<dbReference type="GO" id="GO:0012505">
    <property type="term" value="C:endomembrane system"/>
    <property type="evidence" value="ECO:0007669"/>
    <property type="project" value="UniProtKB-SubCell"/>
</dbReference>
<feature type="transmembrane region" description="Helical" evidence="10">
    <location>
        <begin position="297"/>
        <end position="323"/>
    </location>
</feature>
<dbReference type="Gene3D" id="1.25.40.20">
    <property type="entry name" value="Ankyrin repeat-containing domain"/>
    <property type="match status" value="3"/>
</dbReference>
<evidence type="ECO:0000313" key="13">
    <source>
        <dbReference type="EMBL" id="OQO10874.1"/>
    </source>
</evidence>
<feature type="region of interest" description="Disordered" evidence="9">
    <location>
        <begin position="1"/>
        <end position="252"/>
    </location>
</feature>
<accession>A0A1V8THV7</accession>
<dbReference type="InParanoid" id="A0A1V8THV7"/>
<dbReference type="GO" id="GO:0006874">
    <property type="term" value="P:intracellular calcium ion homeostasis"/>
    <property type="evidence" value="ECO:0007669"/>
    <property type="project" value="TreeGrafter"/>
</dbReference>
<dbReference type="STRING" id="1507870.A0A1V8THV7"/>
<evidence type="ECO:0000256" key="6">
    <source>
        <dbReference type="ARBA" id="ARBA00023065"/>
    </source>
</evidence>
<dbReference type="InterPro" id="IPR002110">
    <property type="entry name" value="Ankyrin_rpt"/>
</dbReference>
<keyword evidence="5 10" id="KW-1133">Transmembrane helix</keyword>
<dbReference type="PROSITE" id="PS50297">
    <property type="entry name" value="ANK_REP_REGION"/>
    <property type="match status" value="3"/>
</dbReference>
<feature type="region of interest" description="Disordered" evidence="9">
    <location>
        <begin position="784"/>
        <end position="803"/>
    </location>
</feature>
<feature type="compositionally biased region" description="Acidic residues" evidence="9">
    <location>
        <begin position="123"/>
        <end position="135"/>
    </location>
</feature>
<dbReference type="PROSITE" id="PS50088">
    <property type="entry name" value="ANK_REPEAT"/>
    <property type="match status" value="4"/>
</dbReference>
<dbReference type="Pfam" id="PF01699">
    <property type="entry name" value="Na_Ca_ex"/>
    <property type="match status" value="2"/>
</dbReference>
<dbReference type="OrthoDB" id="16982at2759"/>
<evidence type="ECO:0000256" key="3">
    <source>
        <dbReference type="ARBA" id="ARBA00022448"/>
    </source>
</evidence>
<feature type="transmembrane region" description="Helical" evidence="10">
    <location>
        <begin position="1140"/>
        <end position="1159"/>
    </location>
</feature>
<dbReference type="InterPro" id="IPR044880">
    <property type="entry name" value="NCX_ion-bd_dom_sf"/>
</dbReference>
<dbReference type="Pfam" id="PF13857">
    <property type="entry name" value="Ank_5"/>
    <property type="match status" value="1"/>
</dbReference>
<gene>
    <name evidence="13" type="ORF">B0A48_04175</name>
</gene>
<evidence type="ECO:0000313" key="14">
    <source>
        <dbReference type="Proteomes" id="UP000192596"/>
    </source>
</evidence>
<dbReference type="Gene3D" id="1.20.1420.30">
    <property type="entry name" value="NCX, central ion-binding region"/>
    <property type="match status" value="2"/>
</dbReference>
<dbReference type="InterPro" id="IPR004837">
    <property type="entry name" value="NaCa_Exmemb"/>
</dbReference>
<evidence type="ECO:0000256" key="5">
    <source>
        <dbReference type="ARBA" id="ARBA00022989"/>
    </source>
</evidence>
<feature type="transmembrane region" description="Helical" evidence="10">
    <location>
        <begin position="1000"/>
        <end position="1018"/>
    </location>
</feature>
<dbReference type="SUPFAM" id="SSF48403">
    <property type="entry name" value="Ankyrin repeat"/>
    <property type="match status" value="2"/>
</dbReference>
<feature type="transmembrane region" description="Helical" evidence="10">
    <location>
        <begin position="1038"/>
        <end position="1059"/>
    </location>
</feature>
<dbReference type="Pfam" id="PF03733">
    <property type="entry name" value="YccF"/>
    <property type="match status" value="1"/>
</dbReference>
<evidence type="ECO:0000256" key="10">
    <source>
        <dbReference type="SAM" id="Phobius"/>
    </source>
</evidence>
<evidence type="ECO:0000259" key="11">
    <source>
        <dbReference type="Pfam" id="PF01699"/>
    </source>
</evidence>